<feature type="domain" description="HTH luxR-type" evidence="4">
    <location>
        <begin position="155"/>
        <end position="220"/>
    </location>
</feature>
<dbReference type="InterPro" id="IPR016032">
    <property type="entry name" value="Sig_transdc_resp-reg_C-effctor"/>
</dbReference>
<keyword evidence="1" id="KW-0805">Transcription regulation</keyword>
<dbReference type="InterPro" id="IPR000792">
    <property type="entry name" value="Tscrpt_reg_LuxR_C"/>
</dbReference>
<dbReference type="CDD" id="cd06170">
    <property type="entry name" value="LuxR_C_like"/>
    <property type="match status" value="1"/>
</dbReference>
<dbReference type="Pfam" id="PF00196">
    <property type="entry name" value="GerE"/>
    <property type="match status" value="1"/>
</dbReference>
<dbReference type="Proteomes" id="UP001219584">
    <property type="component" value="Chromosome"/>
</dbReference>
<reference evidence="5 6" key="1">
    <citation type="submission" date="2023-04" db="EMBL/GenBank/DDBJ databases">
        <title>Nanopore sequencing of Janthinobacterium from water.</title>
        <authorList>
            <person name="Ciuchcinski K."/>
            <person name="Rokowska A."/>
            <person name="Dziewit L."/>
        </authorList>
    </citation>
    <scope>NUCLEOTIDE SEQUENCE [LARGE SCALE GENOMIC DNA]</scope>
    <source>
        <strain evidence="5 6">DEMB2</strain>
    </source>
</reference>
<evidence type="ECO:0000313" key="5">
    <source>
        <dbReference type="EMBL" id="WFR82335.1"/>
    </source>
</evidence>
<gene>
    <name evidence="5" type="ORF">P9875_08655</name>
</gene>
<accession>A0ABY8IBQ6</accession>
<keyword evidence="6" id="KW-1185">Reference proteome</keyword>
<sequence>MLLTGREQEYLLHAILGAHGIAVPGDFFLWSQGPLQALLPHAVLVCAQLGADGGVVRSAAWHSAVLTEAEVLALSDPRQGQVARLAQAWRAGGRRVAILDGVLVHGSAAAGGGSFFALFGVPRTDPARQAYVLELLLPCMHLHWLALPDGAQAALAGVARAASARELEVLHWVSIGKSNEEVGQILGISGGTVKSHLQRIYKLLGVSNRTQAVSRGISLRLLAA</sequence>
<evidence type="ECO:0000256" key="2">
    <source>
        <dbReference type="ARBA" id="ARBA00023125"/>
    </source>
</evidence>
<evidence type="ECO:0000259" key="4">
    <source>
        <dbReference type="PROSITE" id="PS50043"/>
    </source>
</evidence>
<dbReference type="SMART" id="SM00421">
    <property type="entry name" value="HTH_LUXR"/>
    <property type="match status" value="1"/>
</dbReference>
<dbReference type="Gene3D" id="1.10.10.10">
    <property type="entry name" value="Winged helix-like DNA-binding domain superfamily/Winged helix DNA-binding domain"/>
    <property type="match status" value="1"/>
</dbReference>
<protein>
    <submittedName>
        <fullName evidence="5">LuxR C-terminal-related transcriptional regulator</fullName>
    </submittedName>
</protein>
<dbReference type="EMBL" id="CP121464">
    <property type="protein sequence ID" value="WFR82335.1"/>
    <property type="molecule type" value="Genomic_DNA"/>
</dbReference>
<proteinExistence type="predicted"/>
<evidence type="ECO:0000256" key="3">
    <source>
        <dbReference type="ARBA" id="ARBA00023163"/>
    </source>
</evidence>
<organism evidence="5 6">
    <name type="scientific">Janthinobacterium rivuli</name>
    <dbReference type="NCBI Taxonomy" id="2751478"/>
    <lineage>
        <taxon>Bacteria</taxon>
        <taxon>Pseudomonadati</taxon>
        <taxon>Pseudomonadota</taxon>
        <taxon>Betaproteobacteria</taxon>
        <taxon>Burkholderiales</taxon>
        <taxon>Oxalobacteraceae</taxon>
        <taxon>Janthinobacterium</taxon>
    </lineage>
</organism>
<keyword evidence="3" id="KW-0804">Transcription</keyword>
<dbReference type="PROSITE" id="PS50043">
    <property type="entry name" value="HTH_LUXR_2"/>
    <property type="match status" value="1"/>
</dbReference>
<evidence type="ECO:0000313" key="6">
    <source>
        <dbReference type="Proteomes" id="UP001219584"/>
    </source>
</evidence>
<name>A0ABY8IBQ6_9BURK</name>
<dbReference type="InterPro" id="IPR036388">
    <property type="entry name" value="WH-like_DNA-bd_sf"/>
</dbReference>
<evidence type="ECO:0000256" key="1">
    <source>
        <dbReference type="ARBA" id="ARBA00023015"/>
    </source>
</evidence>
<dbReference type="SUPFAM" id="SSF46894">
    <property type="entry name" value="C-terminal effector domain of the bipartite response regulators"/>
    <property type="match status" value="1"/>
</dbReference>
<dbReference type="PRINTS" id="PR00038">
    <property type="entry name" value="HTHLUXR"/>
</dbReference>
<dbReference type="PANTHER" id="PTHR44688">
    <property type="entry name" value="DNA-BINDING TRANSCRIPTIONAL ACTIVATOR DEVR_DOSR"/>
    <property type="match status" value="1"/>
</dbReference>
<dbReference type="RefSeq" id="WP_035828814.1">
    <property type="nucleotide sequence ID" value="NZ_CP121464.1"/>
</dbReference>
<dbReference type="PANTHER" id="PTHR44688:SF25">
    <property type="entry name" value="HTH LUXR-TYPE DOMAIN-CONTAINING PROTEIN"/>
    <property type="match status" value="1"/>
</dbReference>
<keyword evidence="2" id="KW-0238">DNA-binding</keyword>